<proteinExistence type="predicted"/>
<name>A0A6J7QZV0_9ZZZZ</name>
<reference evidence="2" key="1">
    <citation type="submission" date="2020-05" db="EMBL/GenBank/DDBJ databases">
        <authorList>
            <person name="Chiriac C."/>
            <person name="Salcher M."/>
            <person name="Ghai R."/>
            <person name="Kavagutti S V."/>
        </authorList>
    </citation>
    <scope>NUCLEOTIDE SEQUENCE</scope>
</reference>
<dbReference type="InterPro" id="IPR026002">
    <property type="entry name" value="ATC_hydrolase-like"/>
</dbReference>
<gene>
    <name evidence="1" type="ORF">UFOPK3752_00078</name>
    <name evidence="2" type="ORF">UFOPK4150_00264</name>
</gene>
<dbReference type="AlphaFoldDB" id="A0A6J7QZV0"/>
<sequence length="357" mass="39629">MSEPTITTSTLRMFQEYHWLMLRVFYDASVARFGDEGIEAVRRGVYACGFYRGQRLHDKEAALLSERNAHLLVEEWDTGEWELATIDGELTVHGDASDLTLELPKAPGSDYFADRGPSTDALDLYWPAFMAGVAEGFGAGVGATVGSGSDGSWRVRLVVEGVEPVSRPLALGATVHDELALLRMSRNTSGLIAALQMYVSRELVRRFDADGEDVVREASYEFGASRGGAIRVKHEREGIPITLASFASSAGLQERDPSEAVFVFRERQHVSAGAYYLDCTFCPLQEVWAHEGAEGLRLGYLFDASNHRGLFQSYHPDTVIRWDSVKSRGDSVCRFRFTIPSLLTNDDPTPEEFDQVR</sequence>
<protein>
    <submittedName>
        <fullName evidence="2">Unannotated protein</fullName>
    </submittedName>
</protein>
<evidence type="ECO:0000313" key="1">
    <source>
        <dbReference type="EMBL" id="CAB4925116.1"/>
    </source>
</evidence>
<dbReference type="Pfam" id="PF14196">
    <property type="entry name" value="ATC_hydrolase"/>
    <property type="match status" value="1"/>
</dbReference>
<dbReference type="EMBL" id="CAFBND010000002">
    <property type="protein sequence ID" value="CAB4925116.1"/>
    <property type="molecule type" value="Genomic_DNA"/>
</dbReference>
<organism evidence="2">
    <name type="scientific">freshwater metagenome</name>
    <dbReference type="NCBI Taxonomy" id="449393"/>
    <lineage>
        <taxon>unclassified sequences</taxon>
        <taxon>metagenomes</taxon>
        <taxon>ecological metagenomes</taxon>
    </lineage>
</organism>
<dbReference type="EMBL" id="CAFBPU010000004">
    <property type="protein sequence ID" value="CAB5021343.1"/>
    <property type="molecule type" value="Genomic_DNA"/>
</dbReference>
<evidence type="ECO:0000313" key="2">
    <source>
        <dbReference type="EMBL" id="CAB5021343.1"/>
    </source>
</evidence>
<accession>A0A6J7QZV0</accession>